<feature type="region of interest" description="Disordered" evidence="5">
    <location>
        <begin position="164"/>
        <end position="185"/>
    </location>
</feature>
<evidence type="ECO:0000256" key="5">
    <source>
        <dbReference type="SAM" id="MobiDB-lite"/>
    </source>
</evidence>
<evidence type="ECO:0000256" key="3">
    <source>
        <dbReference type="ARBA" id="ARBA00023121"/>
    </source>
</evidence>
<gene>
    <name evidence="6" type="ORF">GCM10023322_70960</name>
</gene>
<organism evidence="6 7">
    <name type="scientific">Rugosimonospora acidiphila</name>
    <dbReference type="NCBI Taxonomy" id="556531"/>
    <lineage>
        <taxon>Bacteria</taxon>
        <taxon>Bacillati</taxon>
        <taxon>Actinomycetota</taxon>
        <taxon>Actinomycetes</taxon>
        <taxon>Micromonosporales</taxon>
        <taxon>Micromonosporaceae</taxon>
        <taxon>Rugosimonospora</taxon>
    </lineage>
</organism>
<reference evidence="7" key="1">
    <citation type="journal article" date="2019" name="Int. J. Syst. Evol. Microbiol.">
        <title>The Global Catalogue of Microorganisms (GCM) 10K type strain sequencing project: providing services to taxonomists for standard genome sequencing and annotation.</title>
        <authorList>
            <consortium name="The Broad Institute Genomics Platform"/>
            <consortium name="The Broad Institute Genome Sequencing Center for Infectious Disease"/>
            <person name="Wu L."/>
            <person name="Ma J."/>
        </authorList>
    </citation>
    <scope>NUCLEOTIDE SEQUENCE [LARGE SCALE GENOMIC DNA]</scope>
    <source>
        <strain evidence="7">JCM 18304</strain>
    </source>
</reference>
<keyword evidence="2" id="KW-0333">Golgi apparatus</keyword>
<dbReference type="Gene3D" id="1.10.3630.10">
    <property type="entry name" value="yeast vps74-n-term truncation variant domain like"/>
    <property type="match status" value="1"/>
</dbReference>
<dbReference type="EMBL" id="BAABJQ010000032">
    <property type="protein sequence ID" value="GAA5198176.1"/>
    <property type="molecule type" value="Genomic_DNA"/>
</dbReference>
<sequence>MRHPPRGIRAAYLARLAAQGIVRRRSTRLGRERWDIIRAVARADLCARIEAIVTSDKPLSMDDATLAALIYAAGLDAVVYPGLAGWPRRQRLEHIARGTWPAPTVERAPAAAGSPSPTNVVADGTIQGANDQVDLDVTRATIDAVVRDSMRFIMDAATHAVSVAEHHGHSGHGGISHGGGGHHGH</sequence>
<proteinExistence type="predicted"/>
<dbReference type="Pfam" id="PF05719">
    <property type="entry name" value="GPP34"/>
    <property type="match status" value="1"/>
</dbReference>
<dbReference type="Proteomes" id="UP001501570">
    <property type="component" value="Unassembled WGS sequence"/>
</dbReference>
<keyword evidence="4" id="KW-0472">Membrane</keyword>
<evidence type="ECO:0000256" key="4">
    <source>
        <dbReference type="ARBA" id="ARBA00023136"/>
    </source>
</evidence>
<dbReference type="InterPro" id="IPR038261">
    <property type="entry name" value="GPP34-like_sf"/>
</dbReference>
<name>A0ABP9SN52_9ACTN</name>
<dbReference type="InterPro" id="IPR008628">
    <property type="entry name" value="GPP34-like"/>
</dbReference>
<protein>
    <recommendedName>
        <fullName evidence="8">GPP34 family phosphoprotein</fullName>
    </recommendedName>
</protein>
<keyword evidence="7" id="KW-1185">Reference proteome</keyword>
<evidence type="ECO:0000313" key="7">
    <source>
        <dbReference type="Proteomes" id="UP001501570"/>
    </source>
</evidence>
<comment type="subcellular location">
    <subcellularLocation>
        <location evidence="1">Golgi apparatus membrane</location>
        <topology evidence="1">Peripheral membrane protein</topology>
        <orientation evidence="1">Cytoplasmic side</orientation>
    </subcellularLocation>
</comment>
<accession>A0ABP9SN52</accession>
<evidence type="ECO:0000256" key="2">
    <source>
        <dbReference type="ARBA" id="ARBA00023034"/>
    </source>
</evidence>
<evidence type="ECO:0008006" key="8">
    <source>
        <dbReference type="Google" id="ProtNLM"/>
    </source>
</evidence>
<evidence type="ECO:0000256" key="1">
    <source>
        <dbReference type="ARBA" id="ARBA00004255"/>
    </source>
</evidence>
<comment type="caution">
    <text evidence="6">The sequence shown here is derived from an EMBL/GenBank/DDBJ whole genome shotgun (WGS) entry which is preliminary data.</text>
</comment>
<evidence type="ECO:0000313" key="6">
    <source>
        <dbReference type="EMBL" id="GAA5198176.1"/>
    </source>
</evidence>
<keyword evidence="3" id="KW-0446">Lipid-binding</keyword>